<organism evidence="3 4">
    <name type="scientific">Antarcticimicrobium luteum</name>
    <dbReference type="NCBI Taxonomy" id="2547397"/>
    <lineage>
        <taxon>Bacteria</taxon>
        <taxon>Pseudomonadati</taxon>
        <taxon>Pseudomonadota</taxon>
        <taxon>Alphaproteobacteria</taxon>
        <taxon>Rhodobacterales</taxon>
        <taxon>Paracoccaceae</taxon>
        <taxon>Antarcticimicrobium</taxon>
    </lineage>
</organism>
<dbReference type="PANTHER" id="PTHR43364">
    <property type="entry name" value="NADH-SPECIFIC METHYLGLYOXAL REDUCTASE-RELATED"/>
    <property type="match status" value="1"/>
</dbReference>
<reference evidence="3 4" key="1">
    <citation type="submission" date="2019-03" db="EMBL/GenBank/DDBJ databases">
        <title>Ruegeria lutea sp. nov., a novel strain, isolated from marine sediment, the Masan Bay, South Korea.</title>
        <authorList>
            <person name="Kim J."/>
            <person name="Kim D.-Y."/>
            <person name="Lee S.-S."/>
        </authorList>
    </citation>
    <scope>NUCLEOTIDE SEQUENCE [LARGE SCALE GENOMIC DNA]</scope>
    <source>
        <strain evidence="3 4">318-1</strain>
    </source>
</reference>
<evidence type="ECO:0000256" key="1">
    <source>
        <dbReference type="ARBA" id="ARBA00023002"/>
    </source>
</evidence>
<dbReference type="Gene3D" id="3.20.20.100">
    <property type="entry name" value="NADP-dependent oxidoreductase domain"/>
    <property type="match status" value="1"/>
</dbReference>
<dbReference type="InterPro" id="IPR036812">
    <property type="entry name" value="NAD(P)_OxRdtase_dom_sf"/>
</dbReference>
<name>A0A4R5V9S6_9RHOB</name>
<dbReference type="PANTHER" id="PTHR43364:SF4">
    <property type="entry name" value="NAD(P)-LINKED OXIDOREDUCTASE SUPERFAMILY PROTEIN"/>
    <property type="match status" value="1"/>
</dbReference>
<dbReference type="Pfam" id="PF00248">
    <property type="entry name" value="Aldo_ket_red"/>
    <property type="match status" value="1"/>
</dbReference>
<evidence type="ECO:0000313" key="3">
    <source>
        <dbReference type="EMBL" id="TDK48751.1"/>
    </source>
</evidence>
<dbReference type="SUPFAM" id="SSF51430">
    <property type="entry name" value="NAD(P)-linked oxidoreductase"/>
    <property type="match status" value="1"/>
</dbReference>
<dbReference type="EMBL" id="SMUV01000063">
    <property type="protein sequence ID" value="TDK48751.1"/>
    <property type="molecule type" value="Genomic_DNA"/>
</dbReference>
<dbReference type="Proteomes" id="UP000295301">
    <property type="component" value="Unassembled WGS sequence"/>
</dbReference>
<dbReference type="RefSeq" id="WP_133359581.1">
    <property type="nucleotide sequence ID" value="NZ_SMUV01000063.1"/>
</dbReference>
<dbReference type="GO" id="GO:0016491">
    <property type="term" value="F:oxidoreductase activity"/>
    <property type="evidence" value="ECO:0007669"/>
    <property type="project" value="UniProtKB-KW"/>
</dbReference>
<sequence length="348" mass="38169">MKMNPLGRTGLTVSELCLGTMTFGTQTSEAEGHAQIDRALADGINFIDTAEMYPVNPVSKETVGRTEEIIGTWNAANPARRGDFILATKHSGEGMQHVRDGAPISAATIPQTIEASLRRLRTEYIDLYQFHWPNRGSYMFRRNWSYDPSGQNREETLANMEACLDALQTQVDKGNIRHFGLSNESAWGTAQWLRLAERTGGPRVASIQNEYSLMCRLYDTDLAELSVNEDVGLLAFSPLAAGLLTGKYQAGAVPEGSRMSLVPELGGRKGPRAFAAVAAYLEIAERHGLDPVHMALAWCRTRPFMASAIFGATRMEQLDRALGSVEVVLSDAVLAEIDAAHRAHPMPY</sequence>
<accession>A0A4R5V9S6</accession>
<keyword evidence="1" id="KW-0560">Oxidoreductase</keyword>
<comment type="caution">
    <text evidence="3">The sequence shown here is derived from an EMBL/GenBank/DDBJ whole genome shotgun (WGS) entry which is preliminary data.</text>
</comment>
<dbReference type="OrthoDB" id="9803483at2"/>
<protein>
    <submittedName>
        <fullName evidence="3">Aldo/keto reductase</fullName>
    </submittedName>
</protein>
<evidence type="ECO:0000259" key="2">
    <source>
        <dbReference type="Pfam" id="PF00248"/>
    </source>
</evidence>
<proteinExistence type="predicted"/>
<gene>
    <name evidence="3" type="ORF">E1832_09885</name>
</gene>
<feature type="domain" description="NADP-dependent oxidoreductase" evidence="2">
    <location>
        <begin position="15"/>
        <end position="340"/>
    </location>
</feature>
<evidence type="ECO:0000313" key="4">
    <source>
        <dbReference type="Proteomes" id="UP000295301"/>
    </source>
</evidence>
<dbReference type="CDD" id="cd19094">
    <property type="entry name" value="AKR_Tas-like"/>
    <property type="match status" value="1"/>
</dbReference>
<keyword evidence="4" id="KW-1185">Reference proteome</keyword>
<dbReference type="InterPro" id="IPR050523">
    <property type="entry name" value="AKR_Detox_Biosynth"/>
</dbReference>
<dbReference type="AlphaFoldDB" id="A0A4R5V9S6"/>
<dbReference type="InterPro" id="IPR023210">
    <property type="entry name" value="NADP_OxRdtase_dom"/>
</dbReference>